<evidence type="ECO:0000313" key="2">
    <source>
        <dbReference type="Proteomes" id="UP000821865"/>
    </source>
</evidence>
<proteinExistence type="predicted"/>
<protein>
    <submittedName>
        <fullName evidence="1">Uncharacterized protein</fullName>
    </submittedName>
</protein>
<gene>
    <name evidence="1" type="ORF">HPB49_022186</name>
</gene>
<organism evidence="1 2">
    <name type="scientific">Dermacentor silvarum</name>
    <name type="common">Tick</name>
    <dbReference type="NCBI Taxonomy" id="543639"/>
    <lineage>
        <taxon>Eukaryota</taxon>
        <taxon>Metazoa</taxon>
        <taxon>Ecdysozoa</taxon>
        <taxon>Arthropoda</taxon>
        <taxon>Chelicerata</taxon>
        <taxon>Arachnida</taxon>
        <taxon>Acari</taxon>
        <taxon>Parasitiformes</taxon>
        <taxon>Ixodida</taxon>
        <taxon>Ixodoidea</taxon>
        <taxon>Ixodidae</taxon>
        <taxon>Rhipicephalinae</taxon>
        <taxon>Dermacentor</taxon>
    </lineage>
</organism>
<keyword evidence="2" id="KW-1185">Reference proteome</keyword>
<evidence type="ECO:0000313" key="1">
    <source>
        <dbReference type="EMBL" id="KAH7960681.1"/>
    </source>
</evidence>
<sequence length="454" mass="50946">MFGYPQTDTEESSQPGPLAVLQELKAPKSPISSQQRPAPLHEGTTEDQISEAVAAEHQLSLEPGPCGLQKSSSHDDTMMERREAMEKNIRTGHKACCAARWCESTGRNRNLKFFRFPLDDRCDKWRRFADRDDLASLTPAEMNTGYRLCSEHFTDRDYMDPYKTRLLCSAVPSVKFAESSQLLFLHVKETSTQELPRGLQVEHRQLRHTCAALWCDKGSTKFFRFPKDDRCKAWVEFTERKDLAELSKEQLNRSYRLCALHFKDKDYNDPRKTRLVWNAVPSVKALEQANPATELRLQGQAISQASTSKDAGLAVQAPSSASHFPASASPLERRENDGTKRRPVLNFKRCRLLSQLALPRKRSPAPEVDYETTIPEPLEVPLSAKDFFLLGETCGSEADMEVAGDKDDCSNSNSGSVCMAEGMDCFMDDEDTVATRTIVSDATFSALNTWIGGS</sequence>
<dbReference type="EMBL" id="CM023472">
    <property type="protein sequence ID" value="KAH7960681.1"/>
    <property type="molecule type" value="Genomic_DNA"/>
</dbReference>
<dbReference type="Proteomes" id="UP000821865">
    <property type="component" value="Chromosome 3"/>
</dbReference>
<reference evidence="1" key="1">
    <citation type="submission" date="2020-05" db="EMBL/GenBank/DDBJ databases">
        <title>Large-scale comparative analyses of tick genomes elucidate their genetic diversity and vector capacities.</title>
        <authorList>
            <person name="Jia N."/>
            <person name="Wang J."/>
            <person name="Shi W."/>
            <person name="Du L."/>
            <person name="Sun Y."/>
            <person name="Zhan W."/>
            <person name="Jiang J."/>
            <person name="Wang Q."/>
            <person name="Zhang B."/>
            <person name="Ji P."/>
            <person name="Sakyi L.B."/>
            <person name="Cui X."/>
            <person name="Yuan T."/>
            <person name="Jiang B."/>
            <person name="Yang W."/>
            <person name="Lam T.T.-Y."/>
            <person name="Chang Q."/>
            <person name="Ding S."/>
            <person name="Wang X."/>
            <person name="Zhu J."/>
            <person name="Ruan X."/>
            <person name="Zhao L."/>
            <person name="Wei J."/>
            <person name="Que T."/>
            <person name="Du C."/>
            <person name="Cheng J."/>
            <person name="Dai P."/>
            <person name="Han X."/>
            <person name="Huang E."/>
            <person name="Gao Y."/>
            <person name="Liu J."/>
            <person name="Shao H."/>
            <person name="Ye R."/>
            <person name="Li L."/>
            <person name="Wei W."/>
            <person name="Wang X."/>
            <person name="Wang C."/>
            <person name="Yang T."/>
            <person name="Huo Q."/>
            <person name="Li W."/>
            <person name="Guo W."/>
            <person name="Chen H."/>
            <person name="Zhou L."/>
            <person name="Ni X."/>
            <person name="Tian J."/>
            <person name="Zhou Y."/>
            <person name="Sheng Y."/>
            <person name="Liu T."/>
            <person name="Pan Y."/>
            <person name="Xia L."/>
            <person name="Li J."/>
            <person name="Zhao F."/>
            <person name="Cao W."/>
        </authorList>
    </citation>
    <scope>NUCLEOTIDE SEQUENCE</scope>
    <source>
        <strain evidence="1">Dsil-2018</strain>
    </source>
</reference>
<comment type="caution">
    <text evidence="1">The sequence shown here is derived from an EMBL/GenBank/DDBJ whole genome shotgun (WGS) entry which is preliminary data.</text>
</comment>
<name>A0ACB8D8K3_DERSI</name>
<accession>A0ACB8D8K3</accession>